<keyword evidence="3 6" id="KW-0547">Nucleotide-binding</keyword>
<evidence type="ECO:0000256" key="6">
    <source>
        <dbReference type="PROSITE-ProRule" id="PRU10141"/>
    </source>
</evidence>
<evidence type="ECO:0000313" key="10">
    <source>
        <dbReference type="Proteomes" id="UP000322899"/>
    </source>
</evidence>
<dbReference type="PROSITE" id="PS00107">
    <property type="entry name" value="PROTEIN_KINASE_ATP"/>
    <property type="match status" value="1"/>
</dbReference>
<dbReference type="EMBL" id="VLTO01000043">
    <property type="protein sequence ID" value="KAA0172752.1"/>
    <property type="molecule type" value="Genomic_DNA"/>
</dbReference>
<dbReference type="PROSITE" id="PS50011">
    <property type="entry name" value="PROTEIN_KINASE_DOM"/>
    <property type="match status" value="1"/>
</dbReference>
<feature type="compositionally biased region" description="Gly residues" evidence="7">
    <location>
        <begin position="325"/>
        <end position="342"/>
    </location>
</feature>
<dbReference type="SMART" id="SM00220">
    <property type="entry name" value="S_TKc"/>
    <property type="match status" value="1"/>
</dbReference>
<dbReference type="GO" id="GO:0004674">
    <property type="term" value="F:protein serine/threonine kinase activity"/>
    <property type="evidence" value="ECO:0007669"/>
    <property type="project" value="UniProtKB-KW"/>
</dbReference>
<evidence type="ECO:0000259" key="8">
    <source>
        <dbReference type="PROSITE" id="PS50011"/>
    </source>
</evidence>
<keyword evidence="2" id="KW-0808">Transferase</keyword>
<protein>
    <recommendedName>
        <fullName evidence="8">Protein kinase domain-containing protein</fullName>
    </recommendedName>
</protein>
<organism evidence="9 10">
    <name type="scientific">Cafeteria roenbergensis</name>
    <name type="common">Marine flagellate</name>
    <dbReference type="NCBI Taxonomy" id="33653"/>
    <lineage>
        <taxon>Eukaryota</taxon>
        <taxon>Sar</taxon>
        <taxon>Stramenopiles</taxon>
        <taxon>Bigyra</taxon>
        <taxon>Opalozoa</taxon>
        <taxon>Bicosoecida</taxon>
        <taxon>Cafeteriaceae</taxon>
        <taxon>Cafeteria</taxon>
    </lineage>
</organism>
<feature type="compositionally biased region" description="Low complexity" evidence="7">
    <location>
        <begin position="402"/>
        <end position="418"/>
    </location>
</feature>
<dbReference type="Gene3D" id="1.10.510.10">
    <property type="entry name" value="Transferase(Phosphotransferase) domain 1"/>
    <property type="match status" value="1"/>
</dbReference>
<feature type="domain" description="Protein kinase" evidence="8">
    <location>
        <begin position="4"/>
        <end position="289"/>
    </location>
</feature>
<feature type="region of interest" description="Disordered" evidence="7">
    <location>
        <begin position="296"/>
        <end position="449"/>
    </location>
</feature>
<dbReference type="Gene3D" id="3.30.200.20">
    <property type="entry name" value="Phosphorylase Kinase, domain 1"/>
    <property type="match status" value="1"/>
</dbReference>
<evidence type="ECO:0000256" key="2">
    <source>
        <dbReference type="ARBA" id="ARBA00022679"/>
    </source>
</evidence>
<dbReference type="Pfam" id="PF00069">
    <property type="entry name" value="Pkinase"/>
    <property type="match status" value="1"/>
</dbReference>
<evidence type="ECO:0000256" key="4">
    <source>
        <dbReference type="ARBA" id="ARBA00022777"/>
    </source>
</evidence>
<dbReference type="AlphaFoldDB" id="A0A5A8E4P3"/>
<dbReference type="InterPro" id="IPR011009">
    <property type="entry name" value="Kinase-like_dom_sf"/>
</dbReference>
<dbReference type="CDD" id="cd07830">
    <property type="entry name" value="STKc_MAK_like"/>
    <property type="match status" value="1"/>
</dbReference>
<keyword evidence="4" id="KW-0418">Kinase</keyword>
<accession>A0A5A8E4P3</accession>
<evidence type="ECO:0000313" key="9">
    <source>
        <dbReference type="EMBL" id="KAA0172752.1"/>
    </source>
</evidence>
<dbReference type="FunFam" id="1.10.510.10:FF:000624">
    <property type="entry name" value="Mitogen-activated protein kinase"/>
    <property type="match status" value="1"/>
</dbReference>
<dbReference type="OrthoDB" id="2158884at2759"/>
<evidence type="ECO:0000256" key="1">
    <source>
        <dbReference type="ARBA" id="ARBA00022527"/>
    </source>
</evidence>
<proteinExistence type="predicted"/>
<dbReference type="InterPro" id="IPR008271">
    <property type="entry name" value="Ser/Thr_kinase_AS"/>
</dbReference>
<dbReference type="InterPro" id="IPR000719">
    <property type="entry name" value="Prot_kinase_dom"/>
</dbReference>
<dbReference type="SUPFAM" id="SSF56112">
    <property type="entry name" value="Protein kinase-like (PK-like)"/>
    <property type="match status" value="1"/>
</dbReference>
<evidence type="ECO:0000256" key="7">
    <source>
        <dbReference type="SAM" id="MobiDB-lite"/>
    </source>
</evidence>
<reference evidence="9 10" key="1">
    <citation type="submission" date="2019-07" db="EMBL/GenBank/DDBJ databases">
        <title>Genomes of Cafeteria roenbergensis.</title>
        <authorList>
            <person name="Fischer M.G."/>
            <person name="Hackl T."/>
            <person name="Roman M."/>
        </authorList>
    </citation>
    <scope>NUCLEOTIDE SEQUENCE [LARGE SCALE GENOMIC DNA]</scope>
    <source>
        <strain evidence="9 10">E4-10P</strain>
    </source>
</reference>
<comment type="caution">
    <text evidence="9">The sequence shown here is derived from an EMBL/GenBank/DDBJ whole genome shotgun (WGS) entry which is preliminary data.</text>
</comment>
<dbReference type="Proteomes" id="UP000322899">
    <property type="component" value="Unassembled WGS sequence"/>
</dbReference>
<keyword evidence="1" id="KW-0723">Serine/threonine-protein kinase</keyword>
<gene>
    <name evidence="9" type="ORF">FNF27_05732</name>
</gene>
<dbReference type="PANTHER" id="PTHR24055">
    <property type="entry name" value="MITOGEN-ACTIVATED PROTEIN KINASE"/>
    <property type="match status" value="1"/>
</dbReference>
<evidence type="ECO:0000256" key="5">
    <source>
        <dbReference type="ARBA" id="ARBA00022840"/>
    </source>
</evidence>
<dbReference type="InterPro" id="IPR050117">
    <property type="entry name" value="MAPK"/>
</dbReference>
<feature type="region of interest" description="Disordered" evidence="7">
    <location>
        <begin position="524"/>
        <end position="543"/>
    </location>
</feature>
<sequence>MNRYSDLREIGGGTFGVVYEATDTHKGEKVAIKRIKQAFASWKECLSLREVASLTKIPKHPHIVRLRQLILENKCLNFVFEYLPNDLLRLMRAHKGPVPEPTVRRVMWQLLQGLHHMHRHGFFHRDLKPENLLCAGESLDAVDIKICDLGQAREVRSRPPYTEYVSTRWYRSPEILLRSRHYNSPADMWAAGVVMAELLLGRPVFPGTSEVNQLYLIMDVVGPPAHDSWSEGARLMAAQGLTLPRGSGLGAASLAPDASPAAKLLLTELLAINPQRRATAAAALASEWFAGMPASAVPDDDETAKAFPTPTSTPTGAAAAAAAAGVGGGVGGGGGGGGGGGPRHSHHRGGTGGWSTEPHWPKQAQRQDGRAGSFTGRAGAHGRASSVPQTRPRSEVEEHGRALATAAAAASGAAATSRQPGMNRGQSDGRASGIGQGSRRVSQTSATGSHSSGLALAAAAPAAAAASAASSPGGGAGGGRPSRLLADDASADVIAMARELGVGVSPVGPPGGGGLRSRLFDGPGFDRDGGSAGSRIGRAGEARVARDRLSPVPPMSDAEAAAEAGPAAHLSVDTDNIEALLGSLGQGAVV</sequence>
<feature type="compositionally biased region" description="Basic and acidic residues" evidence="7">
    <location>
        <begin position="392"/>
        <end position="401"/>
    </location>
</feature>
<feature type="binding site" evidence="6">
    <location>
        <position position="33"/>
    </location>
    <ligand>
        <name>ATP</name>
        <dbReference type="ChEBI" id="CHEBI:30616"/>
    </ligand>
</feature>
<dbReference type="GO" id="GO:0005524">
    <property type="term" value="F:ATP binding"/>
    <property type="evidence" value="ECO:0007669"/>
    <property type="project" value="UniProtKB-UniRule"/>
</dbReference>
<dbReference type="InterPro" id="IPR017441">
    <property type="entry name" value="Protein_kinase_ATP_BS"/>
</dbReference>
<dbReference type="PROSITE" id="PS00108">
    <property type="entry name" value="PROTEIN_KINASE_ST"/>
    <property type="match status" value="1"/>
</dbReference>
<keyword evidence="5 6" id="KW-0067">ATP-binding</keyword>
<name>A0A5A8E4P3_CAFRO</name>
<evidence type="ECO:0000256" key="3">
    <source>
        <dbReference type="ARBA" id="ARBA00022741"/>
    </source>
</evidence>